<protein>
    <submittedName>
        <fullName evidence="2">Uncharacterized protein</fullName>
    </submittedName>
</protein>
<feature type="region of interest" description="Disordered" evidence="1">
    <location>
        <begin position="271"/>
        <end position="341"/>
    </location>
</feature>
<proteinExistence type="predicted"/>
<dbReference type="InParanoid" id="A0A1X7TE34"/>
<dbReference type="AlphaFoldDB" id="A0A1X7TE34"/>
<accession>A0A1X7TE34</accession>
<reference evidence="2" key="1">
    <citation type="submission" date="2017-05" db="UniProtKB">
        <authorList>
            <consortium name="EnsemblMetazoa"/>
        </authorList>
    </citation>
    <scope>IDENTIFICATION</scope>
</reference>
<organism evidence="2">
    <name type="scientific">Amphimedon queenslandica</name>
    <name type="common">Sponge</name>
    <dbReference type="NCBI Taxonomy" id="400682"/>
    <lineage>
        <taxon>Eukaryota</taxon>
        <taxon>Metazoa</taxon>
        <taxon>Porifera</taxon>
        <taxon>Demospongiae</taxon>
        <taxon>Heteroscleromorpha</taxon>
        <taxon>Haplosclerida</taxon>
        <taxon>Niphatidae</taxon>
        <taxon>Amphimedon</taxon>
    </lineage>
</organism>
<evidence type="ECO:0000256" key="1">
    <source>
        <dbReference type="SAM" id="MobiDB-lite"/>
    </source>
</evidence>
<dbReference type="OrthoDB" id="6499288at2759"/>
<sequence length="341" mass="37841">MHTFDSNRFPSSHSRLALYQSHVNQCPKMIVTCPLKDHGCKETEEMSREECIEHVASKEGIYPHLLIIANKLFLIRSLLISSIDAKEEDRRNYVESDRGYESLPKVRSASPKAIKRYVSTDGLDPSGNEFGFLEDGVDPNEPGSHFIYNSLERRLENEFYYTLSAKENALGPSQYYDEEQGQGHGRDDLTVTDLSPAGSLTVTFCPHCNSNILSSEPDNHKCIVTCPLKDHGCKETKEMSLEECIEHISSKTGIYSHFLMIARILSSIVPTGSTEAQERERGNYGEGDEGYDSLHQALSTSPTVARKPDGPDPGENELGFLEDGGAGADDEPMSLTTTLRA</sequence>
<name>A0A1X7TE34_AMPQE</name>
<dbReference type="EnsemblMetazoa" id="Aqu2.1.12881_001">
    <property type="protein sequence ID" value="Aqu2.1.12881_001"/>
    <property type="gene ID" value="Aqu2.1.12881"/>
</dbReference>
<evidence type="ECO:0000313" key="2">
    <source>
        <dbReference type="EnsemblMetazoa" id="Aqu2.1.12881_001"/>
    </source>
</evidence>